<protein>
    <submittedName>
        <fullName evidence="1">Uncharacterized protein</fullName>
    </submittedName>
</protein>
<proteinExistence type="predicted"/>
<accession>X1TBJ6</accession>
<evidence type="ECO:0000313" key="1">
    <source>
        <dbReference type="EMBL" id="GAJ02708.1"/>
    </source>
</evidence>
<feature type="non-terminal residue" evidence="1">
    <location>
        <position position="1"/>
    </location>
</feature>
<name>X1TBJ6_9ZZZZ</name>
<dbReference type="EMBL" id="BARW01033881">
    <property type="protein sequence ID" value="GAJ02708.1"/>
    <property type="molecule type" value="Genomic_DNA"/>
</dbReference>
<gene>
    <name evidence="1" type="ORF">S12H4_53257</name>
</gene>
<sequence>DNIWGAVALHNFIEMLRSFFQPVNVHVTIADGNITLKNDALLEILKA</sequence>
<reference evidence="1" key="1">
    <citation type="journal article" date="2014" name="Front. Microbiol.">
        <title>High frequency of phylogenetically diverse reductive dehalogenase-homologous genes in deep subseafloor sedimentary metagenomes.</title>
        <authorList>
            <person name="Kawai M."/>
            <person name="Futagami T."/>
            <person name="Toyoda A."/>
            <person name="Takaki Y."/>
            <person name="Nishi S."/>
            <person name="Hori S."/>
            <person name="Arai W."/>
            <person name="Tsubouchi T."/>
            <person name="Morono Y."/>
            <person name="Uchiyama I."/>
            <person name="Ito T."/>
            <person name="Fujiyama A."/>
            <person name="Inagaki F."/>
            <person name="Takami H."/>
        </authorList>
    </citation>
    <scope>NUCLEOTIDE SEQUENCE</scope>
    <source>
        <strain evidence="1">Expedition CK06-06</strain>
    </source>
</reference>
<dbReference type="AlphaFoldDB" id="X1TBJ6"/>
<organism evidence="1">
    <name type="scientific">marine sediment metagenome</name>
    <dbReference type="NCBI Taxonomy" id="412755"/>
    <lineage>
        <taxon>unclassified sequences</taxon>
        <taxon>metagenomes</taxon>
        <taxon>ecological metagenomes</taxon>
    </lineage>
</organism>
<comment type="caution">
    <text evidence="1">The sequence shown here is derived from an EMBL/GenBank/DDBJ whole genome shotgun (WGS) entry which is preliminary data.</text>
</comment>